<dbReference type="InParanoid" id="A0A1V8SSZ2"/>
<accession>A0A1V8SSZ2</accession>
<dbReference type="AlphaFoldDB" id="A0A1V8SSZ2"/>
<evidence type="ECO:0000313" key="2">
    <source>
        <dbReference type="EMBL" id="OQO02180.1"/>
    </source>
</evidence>
<dbReference type="EMBL" id="NAJO01000028">
    <property type="protein sequence ID" value="OQO02180.1"/>
    <property type="molecule type" value="Genomic_DNA"/>
</dbReference>
<evidence type="ECO:0000313" key="3">
    <source>
        <dbReference type="Proteomes" id="UP000192596"/>
    </source>
</evidence>
<proteinExistence type="predicted"/>
<organism evidence="2 3">
    <name type="scientific">Cryoendolithus antarcticus</name>
    <dbReference type="NCBI Taxonomy" id="1507870"/>
    <lineage>
        <taxon>Eukaryota</taxon>
        <taxon>Fungi</taxon>
        <taxon>Dikarya</taxon>
        <taxon>Ascomycota</taxon>
        <taxon>Pezizomycotina</taxon>
        <taxon>Dothideomycetes</taxon>
        <taxon>Dothideomycetidae</taxon>
        <taxon>Cladosporiales</taxon>
        <taxon>Cladosporiaceae</taxon>
        <taxon>Cryoendolithus</taxon>
    </lineage>
</organism>
<sequence>MPKREHPTAVANRPMPTTCYLTDRLPPEIRKEILGHVLVKPEPIEFTVTYPVMSNSAREQRYVVSGHQRNASHIAQIFDTTTREWVPEPARATALLMVCKLLHTEAEEVLYGSNIFKFLNTARLANFLTSFGSPAYAIKQVELHHYVVGSAKEFWRSLLPLVNLRRLAIGHSGLCRNGAGAPGLIRGAQTRLQFRRCTGDSNTEVPSL</sequence>
<name>A0A1V8SSZ2_9PEZI</name>
<reference evidence="3" key="1">
    <citation type="submission" date="2017-03" db="EMBL/GenBank/DDBJ databases">
        <title>Genomes of endolithic fungi from Antarctica.</title>
        <authorList>
            <person name="Coleine C."/>
            <person name="Masonjones S."/>
            <person name="Stajich J.E."/>
        </authorList>
    </citation>
    <scope>NUCLEOTIDE SEQUENCE [LARGE SCALE GENOMIC DNA]</scope>
    <source>
        <strain evidence="3">CCFEE 5527</strain>
    </source>
</reference>
<dbReference type="Proteomes" id="UP000192596">
    <property type="component" value="Unassembled WGS sequence"/>
</dbReference>
<protein>
    <recommendedName>
        <fullName evidence="1">DUF7730 domain-containing protein</fullName>
    </recommendedName>
</protein>
<feature type="domain" description="DUF7730" evidence="1">
    <location>
        <begin position="19"/>
        <end position="146"/>
    </location>
</feature>
<dbReference type="OrthoDB" id="5397846at2759"/>
<evidence type="ECO:0000259" key="1">
    <source>
        <dbReference type="Pfam" id="PF24864"/>
    </source>
</evidence>
<dbReference type="InterPro" id="IPR056632">
    <property type="entry name" value="DUF7730"/>
</dbReference>
<comment type="caution">
    <text evidence="2">The sequence shown here is derived from an EMBL/GenBank/DDBJ whole genome shotgun (WGS) entry which is preliminary data.</text>
</comment>
<gene>
    <name evidence="2" type="ORF">B0A48_11732</name>
</gene>
<keyword evidence="3" id="KW-1185">Reference proteome</keyword>
<dbReference type="Pfam" id="PF24864">
    <property type="entry name" value="DUF7730"/>
    <property type="match status" value="1"/>
</dbReference>
<dbReference type="PANTHER" id="PTHR38790">
    <property type="entry name" value="2EXR DOMAIN-CONTAINING PROTEIN-RELATED"/>
    <property type="match status" value="1"/>
</dbReference>